<organism evidence="3 4">
    <name type="scientific">Aliiglaciecola litoralis</name>
    <dbReference type="NCBI Taxonomy" id="582857"/>
    <lineage>
        <taxon>Bacteria</taxon>
        <taxon>Pseudomonadati</taxon>
        <taxon>Pseudomonadota</taxon>
        <taxon>Gammaproteobacteria</taxon>
        <taxon>Alteromonadales</taxon>
        <taxon>Alteromonadaceae</taxon>
        <taxon>Aliiglaciecola</taxon>
    </lineage>
</organism>
<dbReference type="PROSITE" id="PS50222">
    <property type="entry name" value="EF_HAND_2"/>
    <property type="match status" value="1"/>
</dbReference>
<dbReference type="PROSITE" id="PS00018">
    <property type="entry name" value="EF_HAND_1"/>
    <property type="match status" value="1"/>
</dbReference>
<dbReference type="InterPro" id="IPR011992">
    <property type="entry name" value="EF-hand-dom_pair"/>
</dbReference>
<accession>A0ABP3WNE2</accession>
<keyword evidence="4" id="KW-1185">Reference proteome</keyword>
<protein>
    <recommendedName>
        <fullName evidence="2">EF-hand domain-containing protein</fullName>
    </recommendedName>
</protein>
<dbReference type="Gene3D" id="1.10.238.10">
    <property type="entry name" value="EF-hand"/>
    <property type="match status" value="1"/>
</dbReference>
<feature type="domain" description="EF-hand" evidence="2">
    <location>
        <begin position="49"/>
        <end position="84"/>
    </location>
</feature>
<dbReference type="InterPro" id="IPR018247">
    <property type="entry name" value="EF_Hand_1_Ca_BS"/>
</dbReference>
<name>A0ABP3WNE2_9ALTE</name>
<reference evidence="4" key="1">
    <citation type="journal article" date="2019" name="Int. J. Syst. Evol. Microbiol.">
        <title>The Global Catalogue of Microorganisms (GCM) 10K type strain sequencing project: providing services to taxonomists for standard genome sequencing and annotation.</title>
        <authorList>
            <consortium name="The Broad Institute Genomics Platform"/>
            <consortium name="The Broad Institute Genome Sequencing Center for Infectious Disease"/>
            <person name="Wu L."/>
            <person name="Ma J."/>
        </authorList>
    </citation>
    <scope>NUCLEOTIDE SEQUENCE [LARGE SCALE GENOMIC DNA]</scope>
    <source>
        <strain evidence="4">JCM 15896</strain>
    </source>
</reference>
<feature type="chain" id="PRO_5045871437" description="EF-hand domain-containing protein" evidence="1">
    <location>
        <begin position="28"/>
        <end position="87"/>
    </location>
</feature>
<evidence type="ECO:0000313" key="3">
    <source>
        <dbReference type="EMBL" id="GAA0853472.1"/>
    </source>
</evidence>
<gene>
    <name evidence="3" type="ORF">GCM10009114_06300</name>
</gene>
<feature type="signal peptide" evidence="1">
    <location>
        <begin position="1"/>
        <end position="27"/>
    </location>
</feature>
<comment type="caution">
    <text evidence="3">The sequence shown here is derived from an EMBL/GenBank/DDBJ whole genome shotgun (WGS) entry which is preliminary data.</text>
</comment>
<evidence type="ECO:0000313" key="4">
    <source>
        <dbReference type="Proteomes" id="UP001500359"/>
    </source>
</evidence>
<dbReference type="RefSeq" id="WP_343856392.1">
    <property type="nucleotide sequence ID" value="NZ_BAAAFD010000001.1"/>
</dbReference>
<dbReference type="InterPro" id="IPR002048">
    <property type="entry name" value="EF_hand_dom"/>
</dbReference>
<proteinExistence type="predicted"/>
<dbReference type="Pfam" id="PF13202">
    <property type="entry name" value="EF-hand_5"/>
    <property type="match status" value="2"/>
</dbReference>
<dbReference type="Proteomes" id="UP001500359">
    <property type="component" value="Unassembled WGS sequence"/>
</dbReference>
<evidence type="ECO:0000256" key="1">
    <source>
        <dbReference type="SAM" id="SignalP"/>
    </source>
</evidence>
<dbReference type="SUPFAM" id="SSF47473">
    <property type="entry name" value="EF-hand"/>
    <property type="match status" value="1"/>
</dbReference>
<evidence type="ECO:0000259" key="2">
    <source>
        <dbReference type="PROSITE" id="PS50222"/>
    </source>
</evidence>
<dbReference type="EMBL" id="BAAAFD010000001">
    <property type="protein sequence ID" value="GAA0853472.1"/>
    <property type="molecule type" value="Genomic_DNA"/>
</dbReference>
<sequence>MKKSIAMGCLIFTAGAFHVFVSFNSMAQSDILTQMDLDEDGMISIREAVADPVLLASFGKIDTDGDGKISAQELAESQIMANKEKQA</sequence>
<keyword evidence="1" id="KW-0732">Signal</keyword>